<evidence type="ECO:0000313" key="1">
    <source>
        <dbReference type="EMBL" id="MBC6470963.1"/>
    </source>
</evidence>
<sequence length="122" mass="12893">MYSWTVVSGDGAGAMGITDDHGVATVRAGDALRRAPAGAFALIHKVTPSFSRIGYHYQRLVSAGHVNQANRHVVWAPVSGSTMNALPPEAFAAAVADLEAEKGRRHALGLPELRFGSEGQWA</sequence>
<protein>
    <submittedName>
        <fullName evidence="1">Uncharacterized protein</fullName>
    </submittedName>
</protein>
<name>A0ABR7M1G5_9ACTN</name>
<reference evidence="1 2" key="1">
    <citation type="submission" date="2020-06" db="EMBL/GenBank/DDBJ databases">
        <title>Actinomadura xiongansis sp. nov., isolated from soil of Baiyangdian.</title>
        <authorList>
            <person name="Zhang X."/>
        </authorList>
    </citation>
    <scope>NUCLEOTIDE SEQUENCE [LARGE SCALE GENOMIC DNA]</scope>
    <source>
        <strain evidence="1 2">HBUM206468</strain>
    </source>
</reference>
<dbReference type="RefSeq" id="WP_187248001.1">
    <property type="nucleotide sequence ID" value="NZ_BAAAOK010000054.1"/>
</dbReference>
<dbReference type="EMBL" id="JABVEC010000052">
    <property type="protein sequence ID" value="MBC6470963.1"/>
    <property type="molecule type" value="Genomic_DNA"/>
</dbReference>
<gene>
    <name evidence="1" type="ORF">HKK74_36555</name>
</gene>
<proteinExistence type="predicted"/>
<organism evidence="1 2">
    <name type="scientific">Actinomadura alba</name>
    <dbReference type="NCBI Taxonomy" id="406431"/>
    <lineage>
        <taxon>Bacteria</taxon>
        <taxon>Bacillati</taxon>
        <taxon>Actinomycetota</taxon>
        <taxon>Actinomycetes</taxon>
        <taxon>Streptosporangiales</taxon>
        <taxon>Thermomonosporaceae</taxon>
        <taxon>Actinomadura</taxon>
    </lineage>
</organism>
<evidence type="ECO:0000313" key="2">
    <source>
        <dbReference type="Proteomes" id="UP000805614"/>
    </source>
</evidence>
<accession>A0ABR7M1G5</accession>
<keyword evidence="2" id="KW-1185">Reference proteome</keyword>
<dbReference type="Proteomes" id="UP000805614">
    <property type="component" value="Unassembled WGS sequence"/>
</dbReference>
<comment type="caution">
    <text evidence="1">The sequence shown here is derived from an EMBL/GenBank/DDBJ whole genome shotgun (WGS) entry which is preliminary data.</text>
</comment>